<name>A0A1B6HUR7_9HEMI</name>
<dbReference type="EMBL" id="GECU01029286">
    <property type="protein sequence ID" value="JAS78420.1"/>
    <property type="molecule type" value="Transcribed_RNA"/>
</dbReference>
<dbReference type="InterPro" id="IPR032675">
    <property type="entry name" value="LRR_dom_sf"/>
</dbReference>
<sequence length="148" mass="16234">ELEMLHLDGNDVQSSEFARALLTSLCSSLKDLKMRVESLSDEAADAFSGCNKLERLCLYGDLQSSSFIERAMPHLTSLKELGMNTDELTLQIAGGLRKCRGLGKLKIYGLYESGASLEFVDVLIPHLPSLRELEIIVQELSPEVGGGF</sequence>
<dbReference type="SUPFAM" id="SSF52047">
    <property type="entry name" value="RNI-like"/>
    <property type="match status" value="1"/>
</dbReference>
<dbReference type="AlphaFoldDB" id="A0A1B6HUR7"/>
<accession>A0A1B6HUR7</accession>
<proteinExistence type="predicted"/>
<evidence type="ECO:0000313" key="1">
    <source>
        <dbReference type="EMBL" id="JAS78420.1"/>
    </source>
</evidence>
<feature type="non-terminal residue" evidence="1">
    <location>
        <position position="1"/>
    </location>
</feature>
<organism evidence="1">
    <name type="scientific">Homalodisca liturata</name>
    <dbReference type="NCBI Taxonomy" id="320908"/>
    <lineage>
        <taxon>Eukaryota</taxon>
        <taxon>Metazoa</taxon>
        <taxon>Ecdysozoa</taxon>
        <taxon>Arthropoda</taxon>
        <taxon>Hexapoda</taxon>
        <taxon>Insecta</taxon>
        <taxon>Pterygota</taxon>
        <taxon>Neoptera</taxon>
        <taxon>Paraneoptera</taxon>
        <taxon>Hemiptera</taxon>
        <taxon>Auchenorrhyncha</taxon>
        <taxon>Membracoidea</taxon>
        <taxon>Cicadellidae</taxon>
        <taxon>Cicadellinae</taxon>
        <taxon>Proconiini</taxon>
        <taxon>Homalodisca</taxon>
    </lineage>
</organism>
<dbReference type="Gene3D" id="3.80.10.10">
    <property type="entry name" value="Ribonuclease Inhibitor"/>
    <property type="match status" value="1"/>
</dbReference>
<reference evidence="1" key="1">
    <citation type="submission" date="2015-11" db="EMBL/GenBank/DDBJ databases">
        <title>De novo transcriptome assembly of four potential Pierce s Disease insect vectors from Arizona vineyards.</title>
        <authorList>
            <person name="Tassone E.E."/>
        </authorList>
    </citation>
    <scope>NUCLEOTIDE SEQUENCE</scope>
</reference>
<protein>
    <submittedName>
        <fullName evidence="1">Uncharacterized protein</fullName>
    </submittedName>
</protein>
<gene>
    <name evidence="1" type="ORF">g.2809</name>
</gene>